<dbReference type="FunFam" id="3.30.200.20:FF:000077">
    <property type="entry name" value="Putative Serine/threonine-protein kinase/endoribonuclease IRE1"/>
    <property type="match status" value="1"/>
</dbReference>
<gene>
    <name evidence="7" type="ORF">ANE_LOCUS27788</name>
</gene>
<dbReference type="EC" id="2.7.11.1" evidence="1"/>
<dbReference type="Gene3D" id="3.30.200.20">
    <property type="entry name" value="Phosphorylase Kinase, domain 1"/>
    <property type="match status" value="1"/>
</dbReference>
<reference evidence="7" key="1">
    <citation type="submission" date="2019-07" db="EMBL/GenBank/DDBJ databases">
        <authorList>
            <person name="Dittberner H."/>
        </authorList>
    </citation>
    <scope>NUCLEOTIDE SEQUENCE [LARGE SCALE GENOMIC DNA]</scope>
</reference>
<dbReference type="GO" id="GO:0051082">
    <property type="term" value="F:unfolded protein binding"/>
    <property type="evidence" value="ECO:0007669"/>
    <property type="project" value="TreeGrafter"/>
</dbReference>
<evidence type="ECO:0000256" key="5">
    <source>
        <dbReference type="ARBA" id="ARBA00022777"/>
    </source>
</evidence>
<dbReference type="PANTHER" id="PTHR13954:SF27">
    <property type="entry name" value="SERINE_THREONINE-PROTEIN KINASE_ENDORIBONUCLEASE IRE1B"/>
    <property type="match status" value="1"/>
</dbReference>
<dbReference type="GO" id="GO:1990604">
    <property type="term" value="C:IRE1-TRAF2-ASK1 complex"/>
    <property type="evidence" value="ECO:0007669"/>
    <property type="project" value="TreeGrafter"/>
</dbReference>
<organism evidence="7 8">
    <name type="scientific">Arabis nemorensis</name>
    <dbReference type="NCBI Taxonomy" id="586526"/>
    <lineage>
        <taxon>Eukaryota</taxon>
        <taxon>Viridiplantae</taxon>
        <taxon>Streptophyta</taxon>
        <taxon>Embryophyta</taxon>
        <taxon>Tracheophyta</taxon>
        <taxon>Spermatophyta</taxon>
        <taxon>Magnoliopsida</taxon>
        <taxon>eudicotyledons</taxon>
        <taxon>Gunneridae</taxon>
        <taxon>Pentapetalae</taxon>
        <taxon>rosids</taxon>
        <taxon>malvids</taxon>
        <taxon>Brassicales</taxon>
        <taxon>Brassicaceae</taxon>
        <taxon>Arabideae</taxon>
        <taxon>Arabis</taxon>
    </lineage>
</organism>
<keyword evidence="8" id="KW-1185">Reference proteome</keyword>
<sequence>MHYGSEYGLEPSSSAGRGLRKMGLLRRSTGRRMGMYLEGTNILLLKRRKKKLLMTFPGFVNSPVEGYRVGKLFVSNKEIVKGSNGTVVLEGSYEGRLVAFKRLVQTHHDVAQKKILNLMASDKHPNIVR</sequence>
<keyword evidence="2" id="KW-0723">Serine/threonine-protein kinase</keyword>
<comment type="caution">
    <text evidence="7">The sequence shown here is derived from an EMBL/GenBank/DDBJ whole genome shotgun (WGS) entry which is preliminary data.</text>
</comment>
<dbReference type="Proteomes" id="UP000489600">
    <property type="component" value="Unassembled WGS sequence"/>
</dbReference>
<dbReference type="OrthoDB" id="63989at2759"/>
<evidence type="ECO:0000256" key="3">
    <source>
        <dbReference type="ARBA" id="ARBA00022679"/>
    </source>
</evidence>
<evidence type="ECO:0000256" key="6">
    <source>
        <dbReference type="ARBA" id="ARBA00022840"/>
    </source>
</evidence>
<dbReference type="InterPro" id="IPR045133">
    <property type="entry name" value="IRE1/2-like"/>
</dbReference>
<evidence type="ECO:0000313" key="7">
    <source>
        <dbReference type="EMBL" id="VVB17344.1"/>
    </source>
</evidence>
<keyword evidence="6" id="KW-0067">ATP-binding</keyword>
<evidence type="ECO:0000256" key="4">
    <source>
        <dbReference type="ARBA" id="ARBA00022741"/>
    </source>
</evidence>
<proteinExistence type="predicted"/>
<protein>
    <recommendedName>
        <fullName evidence="1">non-specific serine/threonine protein kinase</fullName>
        <ecNumber evidence="1">2.7.11.1</ecNumber>
    </recommendedName>
</protein>
<dbReference type="GO" id="GO:0004521">
    <property type="term" value="F:RNA endonuclease activity"/>
    <property type="evidence" value="ECO:0007669"/>
    <property type="project" value="InterPro"/>
</dbReference>
<keyword evidence="5" id="KW-0418">Kinase</keyword>
<dbReference type="PANTHER" id="PTHR13954">
    <property type="entry name" value="IRE1-RELATED"/>
    <property type="match status" value="1"/>
</dbReference>
<dbReference type="EMBL" id="CABITT030000008">
    <property type="protein sequence ID" value="VVB17344.1"/>
    <property type="molecule type" value="Genomic_DNA"/>
</dbReference>
<evidence type="ECO:0000256" key="2">
    <source>
        <dbReference type="ARBA" id="ARBA00022527"/>
    </source>
</evidence>
<dbReference type="GO" id="GO:0005524">
    <property type="term" value="F:ATP binding"/>
    <property type="evidence" value="ECO:0007669"/>
    <property type="project" value="UniProtKB-KW"/>
</dbReference>
<evidence type="ECO:0000313" key="8">
    <source>
        <dbReference type="Proteomes" id="UP000489600"/>
    </source>
</evidence>
<keyword evidence="4" id="KW-0547">Nucleotide-binding</keyword>
<name>A0A565CUY2_9BRAS</name>
<dbReference type="GO" id="GO:0004674">
    <property type="term" value="F:protein serine/threonine kinase activity"/>
    <property type="evidence" value="ECO:0007669"/>
    <property type="project" value="UniProtKB-KW"/>
</dbReference>
<dbReference type="GO" id="GO:0036498">
    <property type="term" value="P:IRE1-mediated unfolded protein response"/>
    <property type="evidence" value="ECO:0007669"/>
    <property type="project" value="TreeGrafter"/>
</dbReference>
<dbReference type="AlphaFoldDB" id="A0A565CUY2"/>
<accession>A0A565CUY2</accession>
<keyword evidence="3" id="KW-0808">Transferase</keyword>
<evidence type="ECO:0000256" key="1">
    <source>
        <dbReference type="ARBA" id="ARBA00012513"/>
    </source>
</evidence>